<dbReference type="GeneID" id="65341239"/>
<gene>
    <name evidence="1" type="primary">ORF154</name>
</gene>
<organism evidence="1">
    <name type="scientific">Chrysopogon zizanioides</name>
    <name type="common">vetiver</name>
    <dbReference type="NCBI Taxonomy" id="167337"/>
    <lineage>
        <taxon>Eukaryota</taxon>
        <taxon>Viridiplantae</taxon>
        <taxon>Streptophyta</taxon>
        <taxon>Embryophyta</taxon>
        <taxon>Tracheophyta</taxon>
        <taxon>Spermatophyta</taxon>
        <taxon>Magnoliopsida</taxon>
        <taxon>Liliopsida</taxon>
        <taxon>Poales</taxon>
        <taxon>Poaceae</taxon>
        <taxon>PACMAD clade</taxon>
        <taxon>Panicoideae</taxon>
        <taxon>Andropogonodae</taxon>
        <taxon>Andropogoneae</taxon>
        <taxon>Chrysopogoninae</taxon>
        <taxon>Chrysopogon</taxon>
    </lineage>
</organism>
<geneLocation type="mitochondrion" evidence="1"/>
<proteinExistence type="predicted"/>
<dbReference type="AlphaFoldDB" id="A0A7T3RB44"/>
<name>A0A7T3RB44_9POAL</name>
<sequence length="154" mass="17524">MARESIARPGTTSLLENEVARVRALLYEIEVHFDFTTFQPTHSTQIEGNCFYSIYLLREGTHNVESLFFFPNVHLKLASTSANNLLLFDRLLSCLQPMIHLFNLTLRNHFAQMKGKRAFRKGLSCPPVGCIARAPYRGITRSSPSGRCSRKSKF</sequence>
<evidence type="ECO:0000313" key="1">
    <source>
        <dbReference type="EMBL" id="QPZ94332.1"/>
    </source>
</evidence>
<accession>A0A7T3RB44</accession>
<reference evidence="1" key="1">
    <citation type="submission" date="2019-10" db="EMBL/GenBank/DDBJ databases">
        <title>The complete Mitochondrial Genome of Chrysopogon zizanioides.</title>
        <authorList>
            <person name="Yang S."/>
            <person name="Zhang J."/>
            <person name="Liu J."/>
            <person name="Yao L."/>
            <person name="Duan P."/>
            <person name="Chen J."/>
        </authorList>
    </citation>
    <scope>NUCLEOTIDE SEQUENCE</scope>
</reference>
<protein>
    <submittedName>
        <fullName evidence="1">Uncharacterized protein</fullName>
    </submittedName>
</protein>
<dbReference type="RefSeq" id="YP_010131812.1">
    <property type="nucleotide sequence ID" value="NC_056367.1"/>
</dbReference>
<dbReference type="EMBL" id="MN635785">
    <property type="protein sequence ID" value="QPZ94332.1"/>
    <property type="molecule type" value="Genomic_DNA"/>
</dbReference>
<keyword evidence="1" id="KW-0496">Mitochondrion</keyword>